<dbReference type="EMBL" id="PVTK01000005">
    <property type="protein sequence ID" value="PRY64383.1"/>
    <property type="molecule type" value="Genomic_DNA"/>
</dbReference>
<dbReference type="Proteomes" id="UP000237647">
    <property type="component" value="Unassembled WGS sequence"/>
</dbReference>
<dbReference type="RefSeq" id="WP_146130247.1">
    <property type="nucleotide sequence ID" value="NZ_PVTK01000005.1"/>
</dbReference>
<protein>
    <submittedName>
        <fullName evidence="1">Uncharacterized protein</fullName>
    </submittedName>
</protein>
<organism evidence="1 2">
    <name type="scientific">Vreelandella songnenensis</name>
    <dbReference type="NCBI Taxonomy" id="1176243"/>
    <lineage>
        <taxon>Bacteria</taxon>
        <taxon>Pseudomonadati</taxon>
        <taxon>Pseudomonadota</taxon>
        <taxon>Gammaproteobacteria</taxon>
        <taxon>Oceanospirillales</taxon>
        <taxon>Halomonadaceae</taxon>
        <taxon>Vreelandella</taxon>
    </lineage>
</organism>
<evidence type="ECO:0000313" key="2">
    <source>
        <dbReference type="Proteomes" id="UP000237647"/>
    </source>
</evidence>
<comment type="caution">
    <text evidence="1">The sequence shown here is derived from an EMBL/GenBank/DDBJ whole genome shotgun (WGS) entry which is preliminary data.</text>
</comment>
<evidence type="ECO:0000313" key="1">
    <source>
        <dbReference type="EMBL" id="PRY64383.1"/>
    </source>
</evidence>
<accession>A0A2T0V2H6</accession>
<proteinExistence type="predicted"/>
<dbReference type="AlphaFoldDB" id="A0A2T0V2H6"/>
<sequence length="59" mass="6756">MVSRTASYNLNVELVQQAQRFAVYFLLTCHRPAKIFGMLQDLIAFGQPFILSLGLTEFF</sequence>
<reference evidence="1 2" key="1">
    <citation type="submission" date="2018-03" db="EMBL/GenBank/DDBJ databases">
        <title>Genomic Encyclopedia of Type Strains, Phase III (KMG-III): the genomes of soil and plant-associated and newly described type strains.</title>
        <authorList>
            <person name="Whitman W."/>
        </authorList>
    </citation>
    <scope>NUCLEOTIDE SEQUENCE [LARGE SCALE GENOMIC DNA]</scope>
    <source>
        <strain evidence="1 2">CGMCC 1.12152</strain>
    </source>
</reference>
<keyword evidence="2" id="KW-1185">Reference proteome</keyword>
<gene>
    <name evidence="1" type="ORF">B0H98_10542</name>
</gene>
<name>A0A2T0V2H6_9GAMM</name>